<reference evidence="1" key="1">
    <citation type="submission" date="2020-05" db="EMBL/GenBank/DDBJ databases">
        <authorList>
            <person name="Chiriac C."/>
            <person name="Salcher M."/>
            <person name="Ghai R."/>
            <person name="Kavagutti S V."/>
        </authorList>
    </citation>
    <scope>NUCLEOTIDE SEQUENCE</scope>
</reference>
<proteinExistence type="predicted"/>
<name>A0A6J7JK93_9ZZZZ</name>
<accession>A0A6J7JK93</accession>
<protein>
    <submittedName>
        <fullName evidence="1">Unannotated protein</fullName>
    </submittedName>
</protein>
<gene>
    <name evidence="1" type="ORF">UFOPK3674_01953</name>
</gene>
<organism evidence="1">
    <name type="scientific">freshwater metagenome</name>
    <dbReference type="NCBI Taxonomy" id="449393"/>
    <lineage>
        <taxon>unclassified sequences</taxon>
        <taxon>metagenomes</taxon>
        <taxon>ecological metagenomes</taxon>
    </lineage>
</organism>
<sequence length="54" mass="6255">MRGRSYDLFYDGSRLRIVSFRTPRAVYWVSNTLTNTLTNKQMLAIARSLTRLGS</sequence>
<evidence type="ECO:0000313" key="1">
    <source>
        <dbReference type="EMBL" id="CAB4943229.1"/>
    </source>
</evidence>
<dbReference type="EMBL" id="CAFBMX010000012">
    <property type="protein sequence ID" value="CAB4943229.1"/>
    <property type="molecule type" value="Genomic_DNA"/>
</dbReference>
<dbReference type="AlphaFoldDB" id="A0A6J7JK93"/>